<dbReference type="STRING" id="857967.G0R4U5"/>
<name>G0R4U5_ICHMU</name>
<feature type="compositionally biased region" description="Basic and acidic residues" evidence="2">
    <location>
        <begin position="324"/>
        <end position="346"/>
    </location>
</feature>
<evidence type="ECO:0000313" key="3">
    <source>
        <dbReference type="EMBL" id="EGR27533.1"/>
    </source>
</evidence>
<reference evidence="3 4" key="1">
    <citation type="submission" date="2011-07" db="EMBL/GenBank/DDBJ databases">
        <authorList>
            <person name="Coyne R."/>
            <person name="Brami D."/>
            <person name="Johnson J."/>
            <person name="Hostetler J."/>
            <person name="Hannick L."/>
            <person name="Clark T."/>
            <person name="Cassidy-Hanley D."/>
            <person name="Inman J."/>
        </authorList>
    </citation>
    <scope>NUCLEOTIDE SEQUENCE [LARGE SCALE GENOMIC DNA]</scope>
    <source>
        <strain evidence="3 4">G5</strain>
    </source>
</reference>
<dbReference type="EMBL" id="GL984355">
    <property type="protein sequence ID" value="EGR27533.1"/>
    <property type="molecule type" value="Genomic_DNA"/>
</dbReference>
<accession>G0R4U5</accession>
<dbReference type="Proteomes" id="UP000008983">
    <property type="component" value="Unassembled WGS sequence"/>
</dbReference>
<dbReference type="OMA" id="RAQHARM"/>
<feature type="region of interest" description="Disordered" evidence="2">
    <location>
        <begin position="322"/>
        <end position="346"/>
    </location>
</feature>
<dbReference type="AlphaFoldDB" id="G0R4U5"/>
<dbReference type="GeneID" id="14903580"/>
<keyword evidence="1" id="KW-0175">Coiled coil</keyword>
<proteinExistence type="predicted"/>
<gene>
    <name evidence="3" type="ORF">IMG5_194820</name>
</gene>
<dbReference type="eggNOG" id="ENOG502SI0R">
    <property type="taxonomic scope" value="Eukaryota"/>
</dbReference>
<keyword evidence="4" id="KW-1185">Reference proteome</keyword>
<evidence type="ECO:0000256" key="1">
    <source>
        <dbReference type="SAM" id="Coils"/>
    </source>
</evidence>
<feature type="coiled-coil region" evidence="1">
    <location>
        <begin position="105"/>
        <end position="132"/>
    </location>
</feature>
<organism evidence="3 4">
    <name type="scientific">Ichthyophthirius multifiliis</name>
    <name type="common">White spot disease agent</name>
    <name type="synonym">Ich</name>
    <dbReference type="NCBI Taxonomy" id="5932"/>
    <lineage>
        <taxon>Eukaryota</taxon>
        <taxon>Sar</taxon>
        <taxon>Alveolata</taxon>
        <taxon>Ciliophora</taxon>
        <taxon>Intramacronucleata</taxon>
        <taxon>Oligohymenophorea</taxon>
        <taxon>Hymenostomatida</taxon>
        <taxon>Ophryoglenina</taxon>
        <taxon>Ichthyophthirius</taxon>
    </lineage>
</organism>
<evidence type="ECO:0000313" key="4">
    <source>
        <dbReference type="Proteomes" id="UP000008983"/>
    </source>
</evidence>
<dbReference type="RefSeq" id="XP_004024985.1">
    <property type="nucleotide sequence ID" value="XM_004024936.1"/>
</dbReference>
<dbReference type="InParanoid" id="G0R4U5"/>
<sequence length="433" mass="53520">MIYPKNHNNQSKLQNKINFSYLQREQLKEVLQQKFEMKYNKQNREIIKQQLDNYIKHTQNINSKGINLLEEIIMKQINQKKYNSNHIQNNEKEKKLISQKEENQMELTKTKIKTKSEELDKYQTQLELQNNNSNNNIQQPKLENIDLKKLKREENEFLDINKYNKYLNEKQQELLKLKKYQQIQKFKEDLDNQIKEKNIQKEQNKIEDLIYFENLKLQIAKYDEKQLERLKKIQELKTNENLFRSQQIQDIKKSKKQNYKEKRILDGLFIQKAKDELEYELQCIKQKKESNKKNGEKLQQENIEKQIKLKEKIKQEKLQSIQQMKDHQKKLENQETKRQKEIQDRDEKIKKYQQENKRIENQKEKKIWAIYERQQKYILRNEKKILQDMIEQKIKKKNKKNQCVIIYKIKYMKKIYIFKKLKQKIRDCLRFKK</sequence>
<protein>
    <submittedName>
        <fullName evidence="3">Uncharacterized protein</fullName>
    </submittedName>
</protein>
<evidence type="ECO:0000256" key="2">
    <source>
        <dbReference type="SAM" id="MobiDB-lite"/>
    </source>
</evidence>